<feature type="region of interest" description="Disordered" evidence="1">
    <location>
        <begin position="66"/>
        <end position="99"/>
    </location>
</feature>
<evidence type="ECO:0000313" key="2">
    <source>
        <dbReference type="EMBL" id="KAK0500544.1"/>
    </source>
</evidence>
<dbReference type="AlphaFoldDB" id="A0AA39QDX9"/>
<gene>
    <name evidence="2" type="ORF">EDD18DRAFT_1349419</name>
</gene>
<evidence type="ECO:0000313" key="3">
    <source>
        <dbReference type="Proteomes" id="UP001175228"/>
    </source>
</evidence>
<protein>
    <submittedName>
        <fullName evidence="2">Uncharacterized protein</fullName>
    </submittedName>
</protein>
<organism evidence="2 3">
    <name type="scientific">Armillaria luteobubalina</name>
    <dbReference type="NCBI Taxonomy" id="153913"/>
    <lineage>
        <taxon>Eukaryota</taxon>
        <taxon>Fungi</taxon>
        <taxon>Dikarya</taxon>
        <taxon>Basidiomycota</taxon>
        <taxon>Agaricomycotina</taxon>
        <taxon>Agaricomycetes</taxon>
        <taxon>Agaricomycetidae</taxon>
        <taxon>Agaricales</taxon>
        <taxon>Marasmiineae</taxon>
        <taxon>Physalacriaceae</taxon>
        <taxon>Armillaria</taxon>
    </lineage>
</organism>
<name>A0AA39QDX9_9AGAR</name>
<sequence>MSPDSSSDKVQCMRGNRAMLSAGNGGCNTHISIRIAQLNPVPAVPRDNLSGDPSLGLITYVQRIPNDASSAGSNEAHTKPRDHEHSADSQAQVSNAKCV</sequence>
<dbReference type="Proteomes" id="UP001175228">
    <property type="component" value="Unassembled WGS sequence"/>
</dbReference>
<proteinExistence type="predicted"/>
<comment type="caution">
    <text evidence="2">The sequence shown here is derived from an EMBL/GenBank/DDBJ whole genome shotgun (WGS) entry which is preliminary data.</text>
</comment>
<feature type="compositionally biased region" description="Basic and acidic residues" evidence="1">
    <location>
        <begin position="76"/>
        <end position="87"/>
    </location>
</feature>
<reference evidence="2" key="1">
    <citation type="submission" date="2023-06" db="EMBL/GenBank/DDBJ databases">
        <authorList>
            <consortium name="Lawrence Berkeley National Laboratory"/>
            <person name="Ahrendt S."/>
            <person name="Sahu N."/>
            <person name="Indic B."/>
            <person name="Wong-Bajracharya J."/>
            <person name="Merenyi Z."/>
            <person name="Ke H.-M."/>
            <person name="Monk M."/>
            <person name="Kocsube S."/>
            <person name="Drula E."/>
            <person name="Lipzen A."/>
            <person name="Balint B."/>
            <person name="Henrissat B."/>
            <person name="Andreopoulos B."/>
            <person name="Martin F.M."/>
            <person name="Harder C.B."/>
            <person name="Rigling D."/>
            <person name="Ford K.L."/>
            <person name="Foster G.D."/>
            <person name="Pangilinan J."/>
            <person name="Papanicolaou A."/>
            <person name="Barry K."/>
            <person name="LaButti K."/>
            <person name="Viragh M."/>
            <person name="Koriabine M."/>
            <person name="Yan M."/>
            <person name="Riley R."/>
            <person name="Champramary S."/>
            <person name="Plett K.L."/>
            <person name="Tsai I.J."/>
            <person name="Slot J."/>
            <person name="Sipos G."/>
            <person name="Plett J."/>
            <person name="Nagy L.G."/>
            <person name="Grigoriev I.V."/>
        </authorList>
    </citation>
    <scope>NUCLEOTIDE SEQUENCE</scope>
    <source>
        <strain evidence="2">HWK02</strain>
    </source>
</reference>
<keyword evidence="3" id="KW-1185">Reference proteome</keyword>
<evidence type="ECO:0000256" key="1">
    <source>
        <dbReference type="SAM" id="MobiDB-lite"/>
    </source>
</evidence>
<dbReference type="EMBL" id="JAUEPU010000008">
    <property type="protein sequence ID" value="KAK0500544.1"/>
    <property type="molecule type" value="Genomic_DNA"/>
</dbReference>
<feature type="compositionally biased region" description="Polar residues" evidence="1">
    <location>
        <begin position="88"/>
        <end position="99"/>
    </location>
</feature>
<accession>A0AA39QDX9</accession>